<dbReference type="Proteomes" id="UP000045824">
    <property type="component" value="Unassembled WGS sequence"/>
</dbReference>
<proteinExistence type="predicted"/>
<sequence length="129" mass="13245">MSEPITSTGAATATVTGVTFIGLLSGLDAGVVVGAFAGAAVFVLSASDFSLFKKLFLFGLSWGTGVLSAPFITSFINFLTPHEVQAAEPVGAMVAGAVVIRLLMWANKESKNPGNIIDRIRSGGGKPDE</sequence>
<keyword evidence="1" id="KW-1133">Transmembrane helix</keyword>
<keyword evidence="1" id="KW-0812">Transmembrane</keyword>
<evidence type="ECO:0000256" key="1">
    <source>
        <dbReference type="SAM" id="Phobius"/>
    </source>
</evidence>
<feature type="transmembrane region" description="Helical" evidence="1">
    <location>
        <begin position="20"/>
        <end position="43"/>
    </location>
</feature>
<name>A0A0T9KZB8_YERKR</name>
<dbReference type="Pfam" id="PF16931">
    <property type="entry name" value="Phage_holin_8"/>
    <property type="match status" value="1"/>
</dbReference>
<dbReference type="InterPro" id="IPR032637">
    <property type="entry name" value="Phage_holin-like"/>
</dbReference>
<dbReference type="RefSeq" id="WP_050118740.1">
    <property type="nucleotide sequence ID" value="NZ_CAWMAB010000003.1"/>
</dbReference>
<evidence type="ECO:0000313" key="2">
    <source>
        <dbReference type="EMBL" id="CNE42989.1"/>
    </source>
</evidence>
<keyword evidence="1" id="KW-0472">Membrane</keyword>
<dbReference type="EMBL" id="CPYI01000003">
    <property type="protein sequence ID" value="CNE42989.1"/>
    <property type="molecule type" value="Genomic_DNA"/>
</dbReference>
<gene>
    <name evidence="2" type="ORF">ERS008491_01267</name>
</gene>
<feature type="transmembrane region" description="Helical" evidence="1">
    <location>
        <begin position="55"/>
        <end position="80"/>
    </location>
</feature>
<accession>A0A0T9KZB8</accession>
<dbReference type="AlphaFoldDB" id="A0A0T9KZB8"/>
<evidence type="ECO:0000313" key="3">
    <source>
        <dbReference type="Proteomes" id="UP000045824"/>
    </source>
</evidence>
<feature type="transmembrane region" description="Helical" evidence="1">
    <location>
        <begin position="86"/>
        <end position="104"/>
    </location>
</feature>
<protein>
    <submittedName>
        <fullName evidence="2">Putative exported phage-related protein</fullName>
    </submittedName>
</protein>
<organism evidence="2 3">
    <name type="scientific">Yersinia kristensenii</name>
    <dbReference type="NCBI Taxonomy" id="28152"/>
    <lineage>
        <taxon>Bacteria</taxon>
        <taxon>Pseudomonadati</taxon>
        <taxon>Pseudomonadota</taxon>
        <taxon>Gammaproteobacteria</taxon>
        <taxon>Enterobacterales</taxon>
        <taxon>Yersiniaceae</taxon>
        <taxon>Yersinia</taxon>
    </lineage>
</organism>
<reference evidence="2 3" key="1">
    <citation type="submission" date="2015-03" db="EMBL/GenBank/DDBJ databases">
        <authorList>
            <person name="Murphy D."/>
        </authorList>
    </citation>
    <scope>NUCLEOTIDE SEQUENCE [LARGE SCALE GENOMIC DNA]</scope>
    <source>
        <strain evidence="2 3">FCF326</strain>
    </source>
</reference>